<dbReference type="InterPro" id="IPR013691">
    <property type="entry name" value="MeTrfase_14"/>
</dbReference>
<feature type="domain" description="C-methyltransferase" evidence="1">
    <location>
        <begin position="269"/>
        <end position="369"/>
    </location>
</feature>
<dbReference type="Gene3D" id="3.40.50.720">
    <property type="entry name" value="NAD(P)-binding Rossmann-like Domain"/>
    <property type="match status" value="1"/>
</dbReference>
<comment type="caution">
    <text evidence="2">The sequence shown here is derived from an EMBL/GenBank/DDBJ whole genome shotgun (WGS) entry which is preliminary data.</text>
</comment>
<dbReference type="Pfam" id="PF08484">
    <property type="entry name" value="Methyltransf_14"/>
    <property type="match status" value="1"/>
</dbReference>
<evidence type="ECO:0000313" key="2">
    <source>
        <dbReference type="EMBL" id="TNC73143.1"/>
    </source>
</evidence>
<reference evidence="2 3" key="1">
    <citation type="submission" date="2019-06" db="EMBL/GenBank/DDBJ databases">
        <title>Genome sequence of Janthinobacterium lividum UCD_MED1.</title>
        <authorList>
            <person name="De Leon M.E."/>
            <person name="Jospin G."/>
        </authorList>
    </citation>
    <scope>NUCLEOTIDE SEQUENCE [LARGE SCALE GENOMIC DNA]</scope>
    <source>
        <strain evidence="2 3">UCD_MED1</strain>
    </source>
</reference>
<keyword evidence="2" id="KW-0489">Methyltransferase</keyword>
<accession>A0A5C4NES4</accession>
<dbReference type="GO" id="GO:0008168">
    <property type="term" value="F:methyltransferase activity"/>
    <property type="evidence" value="ECO:0007669"/>
    <property type="project" value="UniProtKB-KW"/>
</dbReference>
<dbReference type="RefSeq" id="WP_139092267.1">
    <property type="nucleotide sequence ID" value="NZ_VDGE01000013.1"/>
</dbReference>
<name>A0A5C4NES4_9BURK</name>
<organism evidence="2 3">
    <name type="scientific">Janthinobacterium lividum</name>
    <dbReference type="NCBI Taxonomy" id="29581"/>
    <lineage>
        <taxon>Bacteria</taxon>
        <taxon>Pseudomonadati</taxon>
        <taxon>Pseudomonadota</taxon>
        <taxon>Betaproteobacteria</taxon>
        <taxon>Burkholderiales</taxon>
        <taxon>Oxalobacteraceae</taxon>
        <taxon>Janthinobacterium</taxon>
    </lineage>
</organism>
<dbReference type="GO" id="GO:0032259">
    <property type="term" value="P:methylation"/>
    <property type="evidence" value="ECO:0007669"/>
    <property type="project" value="UniProtKB-KW"/>
</dbReference>
<dbReference type="AlphaFoldDB" id="A0A5C4NES4"/>
<proteinExistence type="predicted"/>
<dbReference type="InterPro" id="IPR029063">
    <property type="entry name" value="SAM-dependent_MTases_sf"/>
</dbReference>
<dbReference type="EMBL" id="VDGE01000013">
    <property type="protein sequence ID" value="TNC73143.1"/>
    <property type="molecule type" value="Genomic_DNA"/>
</dbReference>
<protein>
    <submittedName>
        <fullName evidence="2">Methyltransferase domain-containing protein</fullName>
    </submittedName>
</protein>
<evidence type="ECO:0000313" key="3">
    <source>
        <dbReference type="Proteomes" id="UP000305681"/>
    </source>
</evidence>
<evidence type="ECO:0000259" key="1">
    <source>
        <dbReference type="Pfam" id="PF08484"/>
    </source>
</evidence>
<gene>
    <name evidence="2" type="ORF">FHI69_24110</name>
</gene>
<dbReference type="SUPFAM" id="SSF53335">
    <property type="entry name" value="S-adenosyl-L-methionine-dependent methyltransferases"/>
    <property type="match status" value="1"/>
</dbReference>
<dbReference type="Gene3D" id="3.40.50.150">
    <property type="entry name" value="Vaccinia Virus protein VP39"/>
    <property type="match status" value="1"/>
</dbReference>
<dbReference type="Pfam" id="PF13489">
    <property type="entry name" value="Methyltransf_23"/>
    <property type="match status" value="1"/>
</dbReference>
<dbReference type="Proteomes" id="UP000305681">
    <property type="component" value="Unassembled WGS sequence"/>
</dbReference>
<sequence>MKQQLLPAVCPVCAHTVAAAFFDGGQQALATLGWPASAAEAQAMAVQPHDFVQCPQCTHVWNRAFSYDAIPYQNNPNRMFNKGGIWKGHLADTRDVLLAQLPDSPTVIDIGCGEGHFVRALADAHSEQGRFIGFDPNATPETGRGVEFHARYFQPLQDVPEFAPDALVIRHVLEHLTDPAALVEQMAWAASRSDKPCWLFAEVPCIDRVFATGRLADFFYEHMSHFTTESFRTLMQRAGEVVQLAHGYDGEVVYALVRLQIPKALREQARHSNAFAVAAQRSRKNIAAQLDTLASGGQRVAIWGGTGKAAAFMHQFGADAQRFPLVVDSDPDKAGTFVPGLGQQIVYRDVLKTDPVDVVIIPTQWRARDIAAEMAREGIVAKSILIEHEGGLIDFFADEHPYH</sequence>
<keyword evidence="2" id="KW-0808">Transferase</keyword>